<evidence type="ECO:0000256" key="2">
    <source>
        <dbReference type="ARBA" id="ARBA00005801"/>
    </source>
</evidence>
<evidence type="ECO:0000256" key="6">
    <source>
        <dbReference type="ARBA" id="ARBA00022989"/>
    </source>
</evidence>
<evidence type="ECO:0000256" key="9">
    <source>
        <dbReference type="RuleBase" id="RU003794"/>
    </source>
</evidence>
<dbReference type="GO" id="GO:0008168">
    <property type="term" value="F:methyltransferase activity"/>
    <property type="evidence" value="ECO:0007669"/>
    <property type="project" value="UniProtKB-KW"/>
</dbReference>
<dbReference type="Pfam" id="PF01478">
    <property type="entry name" value="Peptidase_A24"/>
    <property type="match status" value="1"/>
</dbReference>
<dbReference type="Pfam" id="PF06750">
    <property type="entry name" value="A24_N_bact"/>
    <property type="match status" value="1"/>
</dbReference>
<evidence type="ECO:0000256" key="7">
    <source>
        <dbReference type="ARBA" id="ARBA00023136"/>
    </source>
</evidence>
<feature type="transmembrane region" description="Helical" evidence="10">
    <location>
        <begin position="232"/>
        <end position="255"/>
    </location>
</feature>
<dbReference type="PANTHER" id="PTHR30487">
    <property type="entry name" value="TYPE 4 PREPILIN-LIKE PROTEINS LEADER PEPTIDE-PROCESSING ENZYME"/>
    <property type="match status" value="1"/>
</dbReference>
<feature type="domain" description="Prepilin type IV endopeptidase peptidase" evidence="11">
    <location>
        <begin position="106"/>
        <end position="216"/>
    </location>
</feature>
<dbReference type="PANTHER" id="PTHR30487:SF0">
    <property type="entry name" value="PREPILIN LEADER PEPTIDASE_N-METHYLTRANSFERASE-RELATED"/>
    <property type="match status" value="1"/>
</dbReference>
<evidence type="ECO:0000256" key="1">
    <source>
        <dbReference type="ARBA" id="ARBA00004429"/>
    </source>
</evidence>
<name>A0A3A3YYA3_9ACTN</name>
<organism evidence="13 14">
    <name type="scientific">Vallicoccus soli</name>
    <dbReference type="NCBI Taxonomy" id="2339232"/>
    <lineage>
        <taxon>Bacteria</taxon>
        <taxon>Bacillati</taxon>
        <taxon>Actinomycetota</taxon>
        <taxon>Actinomycetes</taxon>
        <taxon>Motilibacterales</taxon>
        <taxon>Vallicoccaceae</taxon>
        <taxon>Vallicoccus</taxon>
    </lineage>
</organism>
<keyword evidence="9" id="KW-0489">Methyltransferase</keyword>
<reference evidence="13 14" key="1">
    <citation type="submission" date="2018-09" db="EMBL/GenBank/DDBJ databases">
        <title>YIM 75000 draft genome.</title>
        <authorList>
            <person name="Tang S."/>
            <person name="Feng Y."/>
        </authorList>
    </citation>
    <scope>NUCLEOTIDE SEQUENCE [LARGE SCALE GENOMIC DNA]</scope>
    <source>
        <strain evidence="13 14">YIM 75000</strain>
    </source>
</reference>
<keyword evidence="14" id="KW-1185">Reference proteome</keyword>
<dbReference type="InterPro" id="IPR050882">
    <property type="entry name" value="Prepilin_peptidase/N-MTase"/>
</dbReference>
<dbReference type="InterPro" id="IPR014032">
    <property type="entry name" value="Peptidase_A24A_bac"/>
</dbReference>
<sequence length="259" mass="26505">MLAPTVAASALLGLLVGSFLNVVVHRVPAGLSVVHPPSACPGCDARIAAYDNVPVLSWLVLRGRCRRCRTGISVRYPLVELGTACLFAVVAWRLGASWELPAYLWLAGVAVPLALIDLDVRRLPDAIVLPAYPVSAALLALASEGTGEWGALLRAGAGGLLLFALYLLLAVAQPGGMGFGDVKLAGVLGLHLGWLGWGTLVVGGFLGFLLGGAVGLALMAAGRAGRRSAIPFGPSMLAGALLAVLCGEALAGLYVDLLL</sequence>
<evidence type="ECO:0000259" key="12">
    <source>
        <dbReference type="Pfam" id="PF06750"/>
    </source>
</evidence>
<keyword evidence="3" id="KW-1003">Cell membrane</keyword>
<evidence type="ECO:0000313" key="14">
    <source>
        <dbReference type="Proteomes" id="UP000265614"/>
    </source>
</evidence>
<gene>
    <name evidence="13" type="ORF">D5H78_05725</name>
</gene>
<dbReference type="EMBL" id="QZEZ01000002">
    <property type="protein sequence ID" value="RJK96771.1"/>
    <property type="molecule type" value="Genomic_DNA"/>
</dbReference>
<accession>A0A3A3YYA3</accession>
<comment type="subcellular location">
    <subcellularLocation>
        <location evidence="1">Cell inner membrane</location>
        <topology evidence="1">Multi-pass membrane protein</topology>
    </subcellularLocation>
    <subcellularLocation>
        <location evidence="9">Cell membrane</location>
        <topology evidence="9">Multi-pass membrane protein</topology>
    </subcellularLocation>
</comment>
<dbReference type="GO" id="GO:0006465">
    <property type="term" value="P:signal peptide processing"/>
    <property type="evidence" value="ECO:0007669"/>
    <property type="project" value="TreeGrafter"/>
</dbReference>
<feature type="transmembrane region" description="Helical" evidence="10">
    <location>
        <begin position="192"/>
        <end position="220"/>
    </location>
</feature>
<keyword evidence="4" id="KW-0997">Cell inner membrane</keyword>
<dbReference type="Gene3D" id="1.20.120.1220">
    <property type="match status" value="1"/>
</dbReference>
<comment type="caution">
    <text evidence="13">The sequence shown here is derived from an EMBL/GenBank/DDBJ whole genome shotgun (WGS) entry which is preliminary data.</text>
</comment>
<comment type="function">
    <text evidence="9">Plays an essential role in type IV pili and type II pseudopili formation by proteolytically removing the leader sequence from substrate proteins and subsequently monomethylating the alpha-amino group of the newly exposed N-terminal phenylalanine.</text>
</comment>
<dbReference type="AlphaFoldDB" id="A0A3A3YYA3"/>
<feature type="domain" description="Prepilin peptidase A24 N-terminal" evidence="12">
    <location>
        <begin position="11"/>
        <end position="93"/>
    </location>
</feature>
<keyword evidence="6 10" id="KW-1133">Transmembrane helix</keyword>
<proteinExistence type="inferred from homology"/>
<protein>
    <recommendedName>
        <fullName evidence="9">Prepilin leader peptidase/N-methyltransferase</fullName>
        <ecNumber evidence="9">2.1.1.-</ecNumber>
        <ecNumber evidence="9">3.4.23.43</ecNumber>
    </recommendedName>
</protein>
<keyword evidence="9" id="KW-0645">Protease</keyword>
<keyword evidence="9" id="KW-0808">Transferase</keyword>
<feature type="transmembrane region" description="Helical" evidence="10">
    <location>
        <begin position="6"/>
        <end position="24"/>
    </location>
</feature>
<dbReference type="RefSeq" id="WP_119949487.1">
    <property type="nucleotide sequence ID" value="NZ_QZEZ01000002.1"/>
</dbReference>
<keyword evidence="5 9" id="KW-0812">Transmembrane</keyword>
<evidence type="ECO:0000313" key="13">
    <source>
        <dbReference type="EMBL" id="RJK96771.1"/>
    </source>
</evidence>
<comment type="catalytic activity">
    <reaction evidence="9">
        <text>Typically cleaves a -Gly-|-Phe- bond to release an N-terminal, basic peptide of 5-8 residues from type IV prepilin, and then N-methylates the new N-terminal amino group, the methyl donor being S-adenosyl-L-methionine.</text>
        <dbReference type="EC" id="3.4.23.43"/>
    </reaction>
</comment>
<dbReference type="GO" id="GO:0004190">
    <property type="term" value="F:aspartic-type endopeptidase activity"/>
    <property type="evidence" value="ECO:0007669"/>
    <property type="project" value="UniProtKB-EC"/>
</dbReference>
<dbReference type="PRINTS" id="PR00864">
    <property type="entry name" value="PREPILNPTASE"/>
</dbReference>
<dbReference type="GO" id="GO:0005886">
    <property type="term" value="C:plasma membrane"/>
    <property type="evidence" value="ECO:0007669"/>
    <property type="project" value="UniProtKB-SubCell"/>
</dbReference>
<feature type="transmembrane region" description="Helical" evidence="10">
    <location>
        <begin position="74"/>
        <end position="94"/>
    </location>
</feature>
<evidence type="ECO:0000256" key="5">
    <source>
        <dbReference type="ARBA" id="ARBA00022692"/>
    </source>
</evidence>
<dbReference type="Proteomes" id="UP000265614">
    <property type="component" value="Unassembled WGS sequence"/>
</dbReference>
<evidence type="ECO:0000256" key="4">
    <source>
        <dbReference type="ARBA" id="ARBA00022519"/>
    </source>
</evidence>
<evidence type="ECO:0000256" key="8">
    <source>
        <dbReference type="RuleBase" id="RU003793"/>
    </source>
</evidence>
<dbReference type="InterPro" id="IPR010627">
    <property type="entry name" value="Prepilin_pept_A24_N"/>
</dbReference>
<keyword evidence="9" id="KW-0511">Multifunctional enzyme</keyword>
<dbReference type="EC" id="2.1.1.-" evidence="9"/>
<dbReference type="EC" id="3.4.23.43" evidence="9"/>
<comment type="similarity">
    <text evidence="2 8">Belongs to the peptidase A24 family.</text>
</comment>
<evidence type="ECO:0000259" key="11">
    <source>
        <dbReference type="Pfam" id="PF01478"/>
    </source>
</evidence>
<feature type="transmembrane region" description="Helical" evidence="10">
    <location>
        <begin position="151"/>
        <end position="172"/>
    </location>
</feature>
<dbReference type="OrthoDB" id="2087435at2"/>
<keyword evidence="9" id="KW-0378">Hydrolase</keyword>
<dbReference type="InterPro" id="IPR000045">
    <property type="entry name" value="Prepilin_IV_endopep_pep"/>
</dbReference>
<keyword evidence="7 10" id="KW-0472">Membrane</keyword>
<evidence type="ECO:0000256" key="10">
    <source>
        <dbReference type="SAM" id="Phobius"/>
    </source>
</evidence>
<evidence type="ECO:0000256" key="3">
    <source>
        <dbReference type="ARBA" id="ARBA00022475"/>
    </source>
</evidence>
<dbReference type="GO" id="GO:0032259">
    <property type="term" value="P:methylation"/>
    <property type="evidence" value="ECO:0007669"/>
    <property type="project" value="UniProtKB-KW"/>
</dbReference>